<comment type="caution">
    <text evidence="1">The sequence shown here is derived from an EMBL/GenBank/DDBJ whole genome shotgun (WGS) entry which is preliminary data.</text>
</comment>
<sequence length="145" mass="16297">MIAEVNIMLDQLTVELRRRQQAYSQLHARFGFLTMLPDLDTAAITSQAQNLVNHYPNDIEQCFPNECLHFKSFVSPHIGEGLKKRKPSGLGLMRIMKKGQKSMDGLGSTKNTVGNIIAQQTTTTRSGRRTTAPAHLRDYCLRGPR</sequence>
<protein>
    <submittedName>
        <fullName evidence="1">Uncharacterized protein</fullName>
    </submittedName>
</protein>
<evidence type="ECO:0000313" key="2">
    <source>
        <dbReference type="Proteomes" id="UP001234178"/>
    </source>
</evidence>
<accession>A0ABR0B7Z2</accession>
<keyword evidence="2" id="KW-1185">Reference proteome</keyword>
<evidence type="ECO:0000313" key="1">
    <source>
        <dbReference type="EMBL" id="KAK4037823.1"/>
    </source>
</evidence>
<dbReference type="Proteomes" id="UP001234178">
    <property type="component" value="Unassembled WGS sequence"/>
</dbReference>
<reference evidence="1 2" key="1">
    <citation type="journal article" date="2023" name="Nucleic Acids Res.">
        <title>The hologenome of Daphnia magna reveals possible DNA methylation and microbiome-mediated evolution of the host genome.</title>
        <authorList>
            <person name="Chaturvedi A."/>
            <person name="Li X."/>
            <person name="Dhandapani V."/>
            <person name="Marshall H."/>
            <person name="Kissane S."/>
            <person name="Cuenca-Cambronero M."/>
            <person name="Asole G."/>
            <person name="Calvet F."/>
            <person name="Ruiz-Romero M."/>
            <person name="Marangio P."/>
            <person name="Guigo R."/>
            <person name="Rago D."/>
            <person name="Mirbahai L."/>
            <person name="Eastwood N."/>
            <person name="Colbourne J.K."/>
            <person name="Zhou J."/>
            <person name="Mallon E."/>
            <person name="Orsini L."/>
        </authorList>
    </citation>
    <scope>NUCLEOTIDE SEQUENCE [LARGE SCALE GENOMIC DNA]</scope>
    <source>
        <strain evidence="1">LRV0_1</strain>
    </source>
</reference>
<gene>
    <name evidence="1" type="ORF">OUZ56_029851</name>
</gene>
<name>A0ABR0B7Z2_9CRUS</name>
<organism evidence="1 2">
    <name type="scientific">Daphnia magna</name>
    <dbReference type="NCBI Taxonomy" id="35525"/>
    <lineage>
        <taxon>Eukaryota</taxon>
        <taxon>Metazoa</taxon>
        <taxon>Ecdysozoa</taxon>
        <taxon>Arthropoda</taxon>
        <taxon>Crustacea</taxon>
        <taxon>Branchiopoda</taxon>
        <taxon>Diplostraca</taxon>
        <taxon>Cladocera</taxon>
        <taxon>Anomopoda</taxon>
        <taxon>Daphniidae</taxon>
        <taxon>Daphnia</taxon>
    </lineage>
</organism>
<dbReference type="EMBL" id="JAOYFB010000040">
    <property type="protein sequence ID" value="KAK4037823.1"/>
    <property type="molecule type" value="Genomic_DNA"/>
</dbReference>
<proteinExistence type="predicted"/>